<evidence type="ECO:0000313" key="8">
    <source>
        <dbReference type="Proteomes" id="UP000053097"/>
    </source>
</evidence>
<dbReference type="GO" id="GO:0003677">
    <property type="term" value="F:DNA binding"/>
    <property type="evidence" value="ECO:0007669"/>
    <property type="project" value="UniProtKB-UniRule"/>
</dbReference>
<evidence type="ECO:0000256" key="1">
    <source>
        <dbReference type="ARBA" id="ARBA00022723"/>
    </source>
</evidence>
<feature type="domain" description="THAP-type" evidence="6">
    <location>
        <begin position="1"/>
        <end position="58"/>
    </location>
</feature>
<evidence type="ECO:0000256" key="4">
    <source>
        <dbReference type="ARBA" id="ARBA00023125"/>
    </source>
</evidence>
<dbReference type="Pfam" id="PF05485">
    <property type="entry name" value="THAP"/>
    <property type="match status" value="1"/>
</dbReference>
<organism evidence="7 8">
    <name type="scientific">Ooceraea biroi</name>
    <name type="common">Clonal raider ant</name>
    <name type="synonym">Cerapachys biroi</name>
    <dbReference type="NCBI Taxonomy" id="2015173"/>
    <lineage>
        <taxon>Eukaryota</taxon>
        <taxon>Metazoa</taxon>
        <taxon>Ecdysozoa</taxon>
        <taxon>Arthropoda</taxon>
        <taxon>Hexapoda</taxon>
        <taxon>Insecta</taxon>
        <taxon>Pterygota</taxon>
        <taxon>Neoptera</taxon>
        <taxon>Endopterygota</taxon>
        <taxon>Hymenoptera</taxon>
        <taxon>Apocrita</taxon>
        <taxon>Aculeata</taxon>
        <taxon>Formicoidea</taxon>
        <taxon>Formicidae</taxon>
        <taxon>Dorylinae</taxon>
        <taxon>Ooceraea</taxon>
    </lineage>
</organism>
<dbReference type="EMBL" id="KK107411">
    <property type="protein sequence ID" value="EZA51167.1"/>
    <property type="molecule type" value="Genomic_DNA"/>
</dbReference>
<evidence type="ECO:0000256" key="3">
    <source>
        <dbReference type="ARBA" id="ARBA00022833"/>
    </source>
</evidence>
<evidence type="ECO:0000256" key="5">
    <source>
        <dbReference type="PROSITE-ProRule" id="PRU00309"/>
    </source>
</evidence>
<dbReference type="GO" id="GO:0008270">
    <property type="term" value="F:zinc ion binding"/>
    <property type="evidence" value="ECO:0007669"/>
    <property type="project" value="UniProtKB-KW"/>
</dbReference>
<accession>A0A026W517</accession>
<dbReference type="AlphaFoldDB" id="A0A026W517"/>
<keyword evidence="4 5" id="KW-0238">DNA-binding</keyword>
<sequence length="97" mass="11510">MKVPQKDNIMKLWLSVLNMEHMNQNAKLCSKHFTEQDFNISVVGEKKYLKPDAVPSRNQWKDEKNIDCNNSNEESIQHTTLQHKTYIFKKVLYQATR</sequence>
<evidence type="ECO:0000313" key="7">
    <source>
        <dbReference type="EMBL" id="EZA51167.1"/>
    </source>
</evidence>
<evidence type="ECO:0000256" key="2">
    <source>
        <dbReference type="ARBA" id="ARBA00022771"/>
    </source>
</evidence>
<keyword evidence="1" id="KW-0479">Metal-binding</keyword>
<dbReference type="OrthoDB" id="6732784at2759"/>
<name>A0A026W517_OOCBI</name>
<keyword evidence="2 5" id="KW-0863">Zinc-finger</keyword>
<dbReference type="SMART" id="SM00980">
    <property type="entry name" value="THAP"/>
    <property type="match status" value="1"/>
</dbReference>
<keyword evidence="3" id="KW-0862">Zinc</keyword>
<gene>
    <name evidence="7" type="ORF">X777_10298</name>
</gene>
<dbReference type="InterPro" id="IPR006612">
    <property type="entry name" value="THAP_Znf"/>
</dbReference>
<keyword evidence="8" id="KW-1185">Reference proteome</keyword>
<dbReference type="InterPro" id="IPR038441">
    <property type="entry name" value="THAP_Znf_sf"/>
</dbReference>
<dbReference type="SUPFAM" id="SSF57716">
    <property type="entry name" value="Glucocorticoid receptor-like (DNA-binding domain)"/>
    <property type="match status" value="1"/>
</dbReference>
<reference evidence="7 8" key="1">
    <citation type="journal article" date="2014" name="Curr. Biol.">
        <title>The genome of the clonal raider ant Cerapachys biroi.</title>
        <authorList>
            <person name="Oxley P.R."/>
            <person name="Ji L."/>
            <person name="Fetter-Pruneda I."/>
            <person name="McKenzie S.K."/>
            <person name="Li C."/>
            <person name="Hu H."/>
            <person name="Zhang G."/>
            <person name="Kronauer D.J."/>
        </authorList>
    </citation>
    <scope>NUCLEOTIDE SEQUENCE [LARGE SCALE GENOMIC DNA]</scope>
</reference>
<dbReference type="Proteomes" id="UP000053097">
    <property type="component" value="Unassembled WGS sequence"/>
</dbReference>
<dbReference type="Gene3D" id="6.20.210.20">
    <property type="entry name" value="THAP domain"/>
    <property type="match status" value="1"/>
</dbReference>
<protein>
    <recommendedName>
        <fullName evidence="6">THAP-type domain-containing protein</fullName>
    </recommendedName>
</protein>
<proteinExistence type="predicted"/>
<dbReference type="PROSITE" id="PS50950">
    <property type="entry name" value="ZF_THAP"/>
    <property type="match status" value="1"/>
</dbReference>
<evidence type="ECO:0000259" key="6">
    <source>
        <dbReference type="PROSITE" id="PS50950"/>
    </source>
</evidence>